<keyword evidence="1 7" id="KW-0547">Nucleotide-binding</keyword>
<keyword evidence="4 7" id="KW-0067">ATP-binding</keyword>
<reference evidence="12" key="2">
    <citation type="submission" date="2023-01" db="EMBL/GenBank/DDBJ databases">
        <title>Draft genome sequence of Algimonas porphyrae strain NBRC 108216.</title>
        <authorList>
            <person name="Sun Q."/>
            <person name="Mori K."/>
        </authorList>
    </citation>
    <scope>NUCLEOTIDE SEQUENCE</scope>
    <source>
        <strain evidence="12">NBRC 108216</strain>
    </source>
</reference>
<dbReference type="InterPro" id="IPR011545">
    <property type="entry name" value="DEAD/DEAH_box_helicase_dom"/>
</dbReference>
<dbReference type="CDD" id="cd00268">
    <property type="entry name" value="DEADc"/>
    <property type="match status" value="1"/>
</dbReference>
<evidence type="ECO:0000313" key="13">
    <source>
        <dbReference type="Proteomes" id="UP001161390"/>
    </source>
</evidence>
<evidence type="ECO:0000256" key="5">
    <source>
        <dbReference type="ARBA" id="ARBA00038437"/>
    </source>
</evidence>
<keyword evidence="13" id="KW-1185">Reference proteome</keyword>
<dbReference type="SUPFAM" id="SSF52540">
    <property type="entry name" value="P-loop containing nucleoside triphosphate hydrolases"/>
    <property type="match status" value="1"/>
</dbReference>
<sequence length="580" mass="63897">MSSKDSPTEISPDAPVETTFTELGLDRRILKALGDIGYETPTPIQAEAIPAAMQNRDVLGIAQTGTGKTGAFTLPTMNKLATGRARARMPRCLIVCPTRELAAQVAEDVEAYGKYLKLEMALLIGGVSFGEQDKKLTKGVDILIATPGRLLDQFERGKILMTGVQTLVVDEADRMLDMGFIPDIERIFEITPFTRQVLFFSATMPPEIKRLVDQFLHQPVTVQIARRNSTAKTVTQRIARVPSSDGKLKRNALRWIIEQEEVDSGIIFCNRKKDVDIVAKSMTKYGYNAEPIHGDLPQSVRTKTLEKFKSEDIKFLVASDVAARGLDVSSVSHVFNYDVPFHSEDYIHRIGRTGRAGREGDAIMLVAPLDDKNYEAILDLIDRDSIDEIDIPDVDNFPREGRGGGRGRSSGGSRGRSGSSGSRGGRSSGSRERKPARKAAADEREDTPSKEQAEERENAKPRRSKDSRSNAGTQRTRKAPGRKTAKSDDANDRVTPNASSQEDKTETKRASSRSRRAPKRETDSETPKKSQSRSRKSADSETETPKPRKSSARKSEPRGKRESGGKDAGFGGDVPAFFRN</sequence>
<evidence type="ECO:0000256" key="8">
    <source>
        <dbReference type="SAM" id="MobiDB-lite"/>
    </source>
</evidence>
<comment type="caution">
    <text evidence="12">The sequence shown here is derived from an EMBL/GenBank/DDBJ whole genome shotgun (WGS) entry which is preliminary data.</text>
</comment>
<protein>
    <submittedName>
        <fullName evidence="12">DEAD/DEAH box helicase</fullName>
    </submittedName>
</protein>
<evidence type="ECO:0000313" key="12">
    <source>
        <dbReference type="EMBL" id="GLQ19070.1"/>
    </source>
</evidence>
<reference evidence="12" key="1">
    <citation type="journal article" date="2014" name="Int. J. Syst. Evol. Microbiol.">
        <title>Complete genome of a new Firmicutes species belonging to the dominant human colonic microbiota ('Ruminococcus bicirculans') reveals two chromosomes and a selective capacity to utilize plant glucans.</title>
        <authorList>
            <consortium name="NISC Comparative Sequencing Program"/>
            <person name="Wegmann U."/>
            <person name="Louis P."/>
            <person name="Goesmann A."/>
            <person name="Henrissat B."/>
            <person name="Duncan S.H."/>
            <person name="Flint H.J."/>
        </authorList>
    </citation>
    <scope>NUCLEOTIDE SEQUENCE</scope>
    <source>
        <strain evidence="12">NBRC 108216</strain>
    </source>
</reference>
<keyword evidence="2 7" id="KW-0378">Hydrolase</keyword>
<dbReference type="CDD" id="cd18787">
    <property type="entry name" value="SF2_C_DEAD"/>
    <property type="match status" value="1"/>
</dbReference>
<evidence type="ECO:0000256" key="1">
    <source>
        <dbReference type="ARBA" id="ARBA00022741"/>
    </source>
</evidence>
<feature type="compositionally biased region" description="Basic residues" evidence="8">
    <location>
        <begin position="475"/>
        <end position="484"/>
    </location>
</feature>
<dbReference type="InterPro" id="IPR000629">
    <property type="entry name" value="RNA-helicase_DEAD-box_CS"/>
</dbReference>
<dbReference type="InterPro" id="IPR050079">
    <property type="entry name" value="DEAD_box_RNA_helicase"/>
</dbReference>
<accession>A0ABQ5UXI4</accession>
<dbReference type="Proteomes" id="UP001161390">
    <property type="component" value="Unassembled WGS sequence"/>
</dbReference>
<feature type="domain" description="Helicase C-terminal" evidence="10">
    <location>
        <begin position="252"/>
        <end position="397"/>
    </location>
</feature>
<feature type="short sequence motif" description="Q motif" evidence="6">
    <location>
        <begin position="18"/>
        <end position="46"/>
    </location>
</feature>
<keyword evidence="3 7" id="KW-0347">Helicase</keyword>
<evidence type="ECO:0000259" key="10">
    <source>
        <dbReference type="PROSITE" id="PS51194"/>
    </source>
</evidence>
<dbReference type="GO" id="GO:0004386">
    <property type="term" value="F:helicase activity"/>
    <property type="evidence" value="ECO:0007669"/>
    <property type="project" value="UniProtKB-KW"/>
</dbReference>
<feature type="compositionally biased region" description="Basic and acidic residues" evidence="8">
    <location>
        <begin position="519"/>
        <end position="528"/>
    </location>
</feature>
<evidence type="ECO:0000256" key="6">
    <source>
        <dbReference type="PROSITE-ProRule" id="PRU00552"/>
    </source>
</evidence>
<dbReference type="InterPro" id="IPR027417">
    <property type="entry name" value="P-loop_NTPase"/>
</dbReference>
<comment type="similarity">
    <text evidence="5 7">Belongs to the DEAD box helicase family.</text>
</comment>
<dbReference type="InterPro" id="IPR014001">
    <property type="entry name" value="Helicase_ATP-bd"/>
</dbReference>
<dbReference type="InterPro" id="IPR001650">
    <property type="entry name" value="Helicase_C-like"/>
</dbReference>
<dbReference type="InterPro" id="IPR014014">
    <property type="entry name" value="RNA_helicase_DEAD_Q_motif"/>
</dbReference>
<dbReference type="PROSITE" id="PS00039">
    <property type="entry name" value="DEAD_ATP_HELICASE"/>
    <property type="match status" value="1"/>
</dbReference>
<dbReference type="InterPro" id="IPR044742">
    <property type="entry name" value="DEAD/DEAH_RhlB"/>
</dbReference>
<gene>
    <name evidence="12" type="ORF">GCM10007854_00250</name>
</gene>
<evidence type="ECO:0000256" key="7">
    <source>
        <dbReference type="RuleBase" id="RU000492"/>
    </source>
</evidence>
<dbReference type="Pfam" id="PF00271">
    <property type="entry name" value="Helicase_C"/>
    <property type="match status" value="1"/>
</dbReference>
<evidence type="ECO:0000256" key="2">
    <source>
        <dbReference type="ARBA" id="ARBA00022801"/>
    </source>
</evidence>
<evidence type="ECO:0000259" key="9">
    <source>
        <dbReference type="PROSITE" id="PS51192"/>
    </source>
</evidence>
<evidence type="ECO:0000259" key="11">
    <source>
        <dbReference type="PROSITE" id="PS51195"/>
    </source>
</evidence>
<dbReference type="Gene3D" id="3.40.50.300">
    <property type="entry name" value="P-loop containing nucleotide triphosphate hydrolases"/>
    <property type="match status" value="2"/>
</dbReference>
<dbReference type="EMBL" id="BSNJ01000001">
    <property type="protein sequence ID" value="GLQ19070.1"/>
    <property type="molecule type" value="Genomic_DNA"/>
</dbReference>
<feature type="domain" description="DEAD-box RNA helicase Q" evidence="11">
    <location>
        <begin position="18"/>
        <end position="46"/>
    </location>
</feature>
<organism evidence="12 13">
    <name type="scientific">Algimonas porphyrae</name>
    <dbReference type="NCBI Taxonomy" id="1128113"/>
    <lineage>
        <taxon>Bacteria</taxon>
        <taxon>Pseudomonadati</taxon>
        <taxon>Pseudomonadota</taxon>
        <taxon>Alphaproteobacteria</taxon>
        <taxon>Maricaulales</taxon>
        <taxon>Robiginitomaculaceae</taxon>
        <taxon>Algimonas</taxon>
    </lineage>
</organism>
<feature type="compositionally biased region" description="Gly residues" evidence="8">
    <location>
        <begin position="404"/>
        <end position="415"/>
    </location>
</feature>
<dbReference type="PROSITE" id="PS51195">
    <property type="entry name" value="Q_MOTIF"/>
    <property type="match status" value="1"/>
</dbReference>
<dbReference type="Pfam" id="PF00270">
    <property type="entry name" value="DEAD"/>
    <property type="match status" value="1"/>
</dbReference>
<feature type="compositionally biased region" description="Basic and acidic residues" evidence="8">
    <location>
        <begin position="553"/>
        <end position="565"/>
    </location>
</feature>
<dbReference type="PANTHER" id="PTHR47959">
    <property type="entry name" value="ATP-DEPENDENT RNA HELICASE RHLE-RELATED"/>
    <property type="match status" value="1"/>
</dbReference>
<feature type="compositionally biased region" description="Basic and acidic residues" evidence="8">
    <location>
        <begin position="429"/>
        <end position="468"/>
    </location>
</feature>
<dbReference type="SMART" id="SM00490">
    <property type="entry name" value="HELICc"/>
    <property type="match status" value="1"/>
</dbReference>
<dbReference type="PANTHER" id="PTHR47959:SF13">
    <property type="entry name" value="ATP-DEPENDENT RNA HELICASE RHLE"/>
    <property type="match status" value="1"/>
</dbReference>
<dbReference type="SMART" id="SM00487">
    <property type="entry name" value="DEXDc"/>
    <property type="match status" value="1"/>
</dbReference>
<feature type="domain" description="Helicase ATP-binding" evidence="9">
    <location>
        <begin position="49"/>
        <end position="222"/>
    </location>
</feature>
<dbReference type="PROSITE" id="PS51194">
    <property type="entry name" value="HELICASE_CTER"/>
    <property type="match status" value="1"/>
</dbReference>
<proteinExistence type="inferred from homology"/>
<dbReference type="PROSITE" id="PS51192">
    <property type="entry name" value="HELICASE_ATP_BIND_1"/>
    <property type="match status" value="1"/>
</dbReference>
<evidence type="ECO:0000256" key="4">
    <source>
        <dbReference type="ARBA" id="ARBA00022840"/>
    </source>
</evidence>
<evidence type="ECO:0000256" key="3">
    <source>
        <dbReference type="ARBA" id="ARBA00022806"/>
    </source>
</evidence>
<name>A0ABQ5UXI4_9PROT</name>
<feature type="compositionally biased region" description="Basic and acidic residues" evidence="8">
    <location>
        <begin position="536"/>
        <end position="546"/>
    </location>
</feature>
<dbReference type="RefSeq" id="WP_284368829.1">
    <property type="nucleotide sequence ID" value="NZ_BSNJ01000001.1"/>
</dbReference>
<feature type="region of interest" description="Disordered" evidence="8">
    <location>
        <begin position="390"/>
        <end position="580"/>
    </location>
</feature>